<organism evidence="1 2">
    <name type="scientific">Cronartium quercuum f. sp. fusiforme G11</name>
    <dbReference type="NCBI Taxonomy" id="708437"/>
    <lineage>
        <taxon>Eukaryota</taxon>
        <taxon>Fungi</taxon>
        <taxon>Dikarya</taxon>
        <taxon>Basidiomycota</taxon>
        <taxon>Pucciniomycotina</taxon>
        <taxon>Pucciniomycetes</taxon>
        <taxon>Pucciniales</taxon>
        <taxon>Coleosporiaceae</taxon>
        <taxon>Cronartium</taxon>
    </lineage>
</organism>
<evidence type="ECO:0008006" key="3">
    <source>
        <dbReference type="Google" id="ProtNLM"/>
    </source>
</evidence>
<sequence>MYNPTELCTSHSPLNTFLHRINATNSPDCEACKQPETTEHFLLLCCRYHDT</sequence>
<name>A0A9P6N9U9_9BASI</name>
<evidence type="ECO:0000313" key="1">
    <source>
        <dbReference type="EMBL" id="KAG0142650.1"/>
    </source>
</evidence>
<reference evidence="1" key="1">
    <citation type="submission" date="2013-11" db="EMBL/GenBank/DDBJ databases">
        <title>Genome sequence of the fusiform rust pathogen reveals effectors for host alternation and coevolution with pine.</title>
        <authorList>
            <consortium name="DOE Joint Genome Institute"/>
            <person name="Smith K."/>
            <person name="Pendleton A."/>
            <person name="Kubisiak T."/>
            <person name="Anderson C."/>
            <person name="Salamov A."/>
            <person name="Aerts A."/>
            <person name="Riley R."/>
            <person name="Clum A."/>
            <person name="Lindquist E."/>
            <person name="Ence D."/>
            <person name="Campbell M."/>
            <person name="Kronenberg Z."/>
            <person name="Feau N."/>
            <person name="Dhillon B."/>
            <person name="Hamelin R."/>
            <person name="Burleigh J."/>
            <person name="Smith J."/>
            <person name="Yandell M."/>
            <person name="Nelson C."/>
            <person name="Grigoriev I."/>
            <person name="Davis J."/>
        </authorList>
    </citation>
    <scope>NUCLEOTIDE SEQUENCE</scope>
    <source>
        <strain evidence="1">G11</strain>
    </source>
</reference>
<evidence type="ECO:0000313" key="2">
    <source>
        <dbReference type="Proteomes" id="UP000886653"/>
    </source>
</evidence>
<dbReference type="Proteomes" id="UP000886653">
    <property type="component" value="Unassembled WGS sequence"/>
</dbReference>
<comment type="caution">
    <text evidence="1">The sequence shown here is derived from an EMBL/GenBank/DDBJ whole genome shotgun (WGS) entry which is preliminary data.</text>
</comment>
<protein>
    <recommendedName>
        <fullName evidence="3">Reverse transcriptase zinc-binding domain-containing protein</fullName>
    </recommendedName>
</protein>
<keyword evidence="2" id="KW-1185">Reference proteome</keyword>
<dbReference type="OrthoDB" id="3044497at2759"/>
<proteinExistence type="predicted"/>
<dbReference type="AlphaFoldDB" id="A0A9P6N9U9"/>
<dbReference type="EMBL" id="MU167342">
    <property type="protein sequence ID" value="KAG0142650.1"/>
    <property type="molecule type" value="Genomic_DNA"/>
</dbReference>
<gene>
    <name evidence="1" type="ORF">CROQUDRAFT_662301</name>
</gene>
<accession>A0A9P6N9U9</accession>
<feature type="non-terminal residue" evidence="1">
    <location>
        <position position="51"/>
    </location>
</feature>